<dbReference type="EMBL" id="KZ679006">
    <property type="protein sequence ID" value="PSS27573.1"/>
    <property type="molecule type" value="Genomic_DNA"/>
</dbReference>
<evidence type="ECO:0000313" key="2">
    <source>
        <dbReference type="Proteomes" id="UP000241818"/>
    </source>
</evidence>
<dbReference type="InParanoid" id="A0A2T3BE10"/>
<protein>
    <submittedName>
        <fullName evidence="1">Uncharacterized protein</fullName>
    </submittedName>
</protein>
<gene>
    <name evidence="1" type="ORF">M430DRAFT_268818</name>
</gene>
<dbReference type="AlphaFoldDB" id="A0A2T3BE10"/>
<reference evidence="1 2" key="1">
    <citation type="journal article" date="2018" name="New Phytol.">
        <title>Comparative genomics and transcriptomics depict ericoid mycorrhizal fungi as versatile saprotrophs and plant mutualists.</title>
        <authorList>
            <person name="Martino E."/>
            <person name="Morin E."/>
            <person name="Grelet G.A."/>
            <person name="Kuo A."/>
            <person name="Kohler A."/>
            <person name="Daghino S."/>
            <person name="Barry K.W."/>
            <person name="Cichocki N."/>
            <person name="Clum A."/>
            <person name="Dockter R.B."/>
            <person name="Hainaut M."/>
            <person name="Kuo R.C."/>
            <person name="LaButti K."/>
            <person name="Lindahl B.D."/>
            <person name="Lindquist E.A."/>
            <person name="Lipzen A."/>
            <person name="Khouja H.R."/>
            <person name="Magnuson J."/>
            <person name="Murat C."/>
            <person name="Ohm R.A."/>
            <person name="Singer S.W."/>
            <person name="Spatafora J.W."/>
            <person name="Wang M."/>
            <person name="Veneault-Fourrey C."/>
            <person name="Henrissat B."/>
            <person name="Grigoriev I.V."/>
            <person name="Martin F.M."/>
            <person name="Perotto S."/>
        </authorList>
    </citation>
    <scope>NUCLEOTIDE SEQUENCE [LARGE SCALE GENOMIC DNA]</scope>
    <source>
        <strain evidence="1 2">ATCC 22711</strain>
    </source>
</reference>
<dbReference type="GeneID" id="36573544"/>
<keyword evidence="2" id="KW-1185">Reference proteome</keyword>
<dbReference type="RefSeq" id="XP_024725098.1">
    <property type="nucleotide sequence ID" value="XM_024865463.1"/>
</dbReference>
<sequence length="172" mass="20257">MGLQRARWTDALIRRFKEAPASATLRQLQEKRYTIEDAKSDRSLRAFTAEVLRHAKAAEFNGFMGLHKLLKITALDISQLQKEINKALDDIARRQQCIDPRPSTPPWVDYLTSPYPSYEIRRAPQPNVIWAKWTMVTYHRDNRFRNFSNIFQGPKSRLTIQHEVDMMRLQML</sequence>
<name>A0A2T3BE10_AMORE</name>
<organism evidence="1 2">
    <name type="scientific">Amorphotheca resinae ATCC 22711</name>
    <dbReference type="NCBI Taxonomy" id="857342"/>
    <lineage>
        <taxon>Eukaryota</taxon>
        <taxon>Fungi</taxon>
        <taxon>Dikarya</taxon>
        <taxon>Ascomycota</taxon>
        <taxon>Pezizomycotina</taxon>
        <taxon>Leotiomycetes</taxon>
        <taxon>Helotiales</taxon>
        <taxon>Amorphothecaceae</taxon>
        <taxon>Amorphotheca</taxon>
    </lineage>
</organism>
<accession>A0A2T3BE10</accession>
<proteinExistence type="predicted"/>
<dbReference type="Proteomes" id="UP000241818">
    <property type="component" value="Unassembled WGS sequence"/>
</dbReference>
<evidence type="ECO:0000313" key="1">
    <source>
        <dbReference type="EMBL" id="PSS27573.1"/>
    </source>
</evidence>